<proteinExistence type="predicted"/>
<feature type="compositionally biased region" description="Polar residues" evidence="1">
    <location>
        <begin position="109"/>
        <end position="119"/>
    </location>
</feature>
<feature type="region of interest" description="Disordered" evidence="1">
    <location>
        <begin position="167"/>
        <end position="212"/>
    </location>
</feature>
<protein>
    <submittedName>
        <fullName evidence="2">Uncharacterized protein</fullName>
    </submittedName>
</protein>
<gene>
    <name evidence="2" type="ORF">SK128_008922</name>
</gene>
<feature type="region of interest" description="Disordered" evidence="1">
    <location>
        <begin position="102"/>
        <end position="124"/>
    </location>
</feature>
<evidence type="ECO:0000256" key="1">
    <source>
        <dbReference type="SAM" id="MobiDB-lite"/>
    </source>
</evidence>
<dbReference type="EMBL" id="JAXCGZ010022779">
    <property type="protein sequence ID" value="KAK7024318.1"/>
    <property type="molecule type" value="Genomic_DNA"/>
</dbReference>
<organism evidence="2 3">
    <name type="scientific">Halocaridina rubra</name>
    <name type="common">Hawaiian red shrimp</name>
    <dbReference type="NCBI Taxonomy" id="373956"/>
    <lineage>
        <taxon>Eukaryota</taxon>
        <taxon>Metazoa</taxon>
        <taxon>Ecdysozoa</taxon>
        <taxon>Arthropoda</taxon>
        <taxon>Crustacea</taxon>
        <taxon>Multicrustacea</taxon>
        <taxon>Malacostraca</taxon>
        <taxon>Eumalacostraca</taxon>
        <taxon>Eucarida</taxon>
        <taxon>Decapoda</taxon>
        <taxon>Pleocyemata</taxon>
        <taxon>Caridea</taxon>
        <taxon>Atyoidea</taxon>
        <taxon>Atyidae</taxon>
        <taxon>Halocaridina</taxon>
    </lineage>
</organism>
<comment type="caution">
    <text evidence="2">The sequence shown here is derived from an EMBL/GenBank/DDBJ whole genome shotgun (WGS) entry which is preliminary data.</text>
</comment>
<dbReference type="AlphaFoldDB" id="A0AAN8WG25"/>
<feature type="compositionally biased region" description="Polar residues" evidence="1">
    <location>
        <begin position="41"/>
        <end position="56"/>
    </location>
</feature>
<sequence>MAGDYMQSNLFNPTAPTEQYLQRLKIRRRRLDDEALSSRCSLDGQSNNNNIYSVQDYNKHKSSKRVARDKFNSKSTQTAIAKHPVTKPMINSLLAEGIVKLPGPPSNPRYLSNTSNGSSLEPRRDRVRKNCRQNFHQEPILFTAPREILQPEAPLQDRCDILQPLRNGSPDIRIHSDTSTQNGIDDSPVSKDTDVQIPNLSEPSTKCTEKDDFTSNRLDLALSSPPTKEIVKLEQDNYPVSAKIDSNFAKKPVNQLNNMQKSPSTLKILKDENRSCIKSIITESVVAGDSFNLLQIQTELERLKFCNQMSERNIANENKLNKINSSVFRESLVSSAREQSNNMKIISNENHEVGLATLQPEAPGSTTQIFSSQKKKSKFRKKLMRRKQLLQFLQLAFGRRWVKATRNDDEEFLVDEEPGVENQTVVTKKNRKKRKKNKEKQDYSKEYTPDHKAKVKMAVYPHEAKDAKNKTSSIVKKRKRLRKKNLTRARRRLRRNFHAGCYLVIRGLISISHAIPEGGFTDPRRRGTTHYHDYEPNTHFNPRAPSWDKDKRYPIYDFFRKIHRSLGYGCRYIGHGLVNMTSIIPEVSYMGPVGHSRTFPTEYVHNDYYDPSAPLWHSTKGPYIANPYK</sequence>
<reference evidence="2 3" key="1">
    <citation type="submission" date="2023-11" db="EMBL/GenBank/DDBJ databases">
        <title>Halocaridina rubra genome assembly.</title>
        <authorList>
            <person name="Smith C."/>
        </authorList>
    </citation>
    <scope>NUCLEOTIDE SEQUENCE [LARGE SCALE GENOMIC DNA]</scope>
    <source>
        <strain evidence="2">EP-1</strain>
        <tissue evidence="2">Whole</tissue>
    </source>
</reference>
<dbReference type="Proteomes" id="UP001381693">
    <property type="component" value="Unassembled WGS sequence"/>
</dbReference>
<accession>A0AAN8WG25</accession>
<keyword evidence="3" id="KW-1185">Reference proteome</keyword>
<feature type="compositionally biased region" description="Basic residues" evidence="1">
    <location>
        <begin position="428"/>
        <end position="438"/>
    </location>
</feature>
<name>A0AAN8WG25_HALRR</name>
<evidence type="ECO:0000313" key="3">
    <source>
        <dbReference type="Proteomes" id="UP001381693"/>
    </source>
</evidence>
<feature type="compositionally biased region" description="Polar residues" evidence="1">
    <location>
        <begin position="196"/>
        <end position="206"/>
    </location>
</feature>
<feature type="region of interest" description="Disordered" evidence="1">
    <location>
        <begin position="41"/>
        <end position="78"/>
    </location>
</feature>
<evidence type="ECO:0000313" key="2">
    <source>
        <dbReference type="EMBL" id="KAK7024318.1"/>
    </source>
</evidence>
<feature type="region of interest" description="Disordered" evidence="1">
    <location>
        <begin position="421"/>
        <end position="447"/>
    </location>
</feature>